<dbReference type="PANTHER" id="PTHR30290">
    <property type="entry name" value="PERIPLASMIC BINDING COMPONENT OF ABC TRANSPORTER"/>
    <property type="match status" value="1"/>
</dbReference>
<keyword evidence="2" id="KW-1185">Reference proteome</keyword>
<sequence>MHRHVKSGFILGAAAMMAISLVGCGTNANSSPSGKSTASGVTATQGQPLVMSTGPKGNFTENFNPFSASADDGTSGFIYEPLFYYNEVGPQVYPILGTTKTWSNGNTTLTVQLNSKAKWTDGKAFTAQDVVFTFDLLKKFPAADLNGVWQKLSSVKAQGKSTVVFQFKSEDVPFAMYVLQQVIVPQHIWSSVGDPTKFSNPKPIGTGPFTLERFSSQEYVYKANPNYYKGTVPVPEVDIPAYGDNNSNNMALSEGTLDWDGAIMQNIQKNYVDKSSDNHYWFPPDAIVSLVPNLKDPLLSNAAVRQAISLAINREDIQNKGEYGLYKVAQPDGILPTMSSWVDPNLPQKDKAFTYNPSAAEKVLERAGFKKNSSGIFVSLSGKPLSLTLLVVSGWTDWVEDASLLSQELKQVGIQLNVQQEQYGAYMAQLQSHKFQLAMSTSNSGPNPYYIFQSLLYTNQAYNYEQFSDPAVDAALTDFSKTTDATKQKQDIYTVEKVLAEQLPVIPVVYGIQGDEYRDNKYTGWPDANNPYVTPAPWAWPAPEIVIMHLKPVSK</sequence>
<dbReference type="InterPro" id="IPR039424">
    <property type="entry name" value="SBP_5"/>
</dbReference>
<dbReference type="GO" id="GO:1904680">
    <property type="term" value="F:peptide transmembrane transporter activity"/>
    <property type="evidence" value="ECO:0007669"/>
    <property type="project" value="TreeGrafter"/>
</dbReference>
<dbReference type="GO" id="GO:0042597">
    <property type="term" value="C:periplasmic space"/>
    <property type="evidence" value="ECO:0007669"/>
    <property type="project" value="UniProtKB-ARBA"/>
</dbReference>
<reference evidence="2" key="1">
    <citation type="journal article" date="2022" name="G3 (Bethesda)">
        <title>Unveiling the complete genome sequence of Alicyclobacillus acidoterrestris DSM 3922T, a taint-producing strain.</title>
        <authorList>
            <person name="Leonardo I.C."/>
            <person name="Barreto Crespo M.T."/>
            <person name="Gaspar F.B."/>
        </authorList>
    </citation>
    <scope>NUCLEOTIDE SEQUENCE [LARGE SCALE GENOMIC DNA]</scope>
    <source>
        <strain evidence="2">DSM 3922</strain>
    </source>
</reference>
<dbReference type="RefSeq" id="WP_021298287.1">
    <property type="nucleotide sequence ID" value="NZ_AURB01000182.1"/>
</dbReference>
<protein>
    <submittedName>
        <fullName evidence="1">ABC transporter substrate-binding protein</fullName>
    </submittedName>
</protein>
<organism evidence="1 2">
    <name type="scientific">Alicyclobacillus acidoterrestris (strain ATCC 49025 / DSM 3922 / CIP 106132 / NCIMB 13137 / GD3B)</name>
    <dbReference type="NCBI Taxonomy" id="1356854"/>
    <lineage>
        <taxon>Bacteria</taxon>
        <taxon>Bacillati</taxon>
        <taxon>Bacillota</taxon>
        <taxon>Bacilli</taxon>
        <taxon>Bacillales</taxon>
        <taxon>Alicyclobacillaceae</taxon>
        <taxon>Alicyclobacillus</taxon>
    </lineage>
</organism>
<evidence type="ECO:0000313" key="2">
    <source>
        <dbReference type="Proteomes" id="UP000829401"/>
    </source>
</evidence>
<dbReference type="GO" id="GO:0015833">
    <property type="term" value="P:peptide transport"/>
    <property type="evidence" value="ECO:0007669"/>
    <property type="project" value="TreeGrafter"/>
</dbReference>
<dbReference type="Gene3D" id="3.90.76.10">
    <property type="entry name" value="Dipeptide-binding Protein, Domain 1"/>
    <property type="match status" value="1"/>
</dbReference>
<dbReference type="SUPFAM" id="SSF53850">
    <property type="entry name" value="Periplasmic binding protein-like II"/>
    <property type="match status" value="1"/>
</dbReference>
<dbReference type="CDD" id="cd08509">
    <property type="entry name" value="PBP2_TmCBP_oligosaccharides_like"/>
    <property type="match status" value="1"/>
</dbReference>
<dbReference type="PIRSF" id="PIRSF002741">
    <property type="entry name" value="MppA"/>
    <property type="match status" value="1"/>
</dbReference>
<dbReference type="InterPro" id="IPR000914">
    <property type="entry name" value="SBP_5_dom"/>
</dbReference>
<proteinExistence type="predicted"/>
<dbReference type="Gene3D" id="3.10.105.10">
    <property type="entry name" value="Dipeptide-binding Protein, Domain 3"/>
    <property type="match status" value="1"/>
</dbReference>
<accession>T0BNX9</accession>
<dbReference type="GO" id="GO:0043190">
    <property type="term" value="C:ATP-binding cassette (ABC) transporter complex"/>
    <property type="evidence" value="ECO:0007669"/>
    <property type="project" value="InterPro"/>
</dbReference>
<dbReference type="eggNOG" id="COG0747">
    <property type="taxonomic scope" value="Bacteria"/>
</dbReference>
<dbReference type="KEGG" id="aaco:K1I37_14330"/>
<gene>
    <name evidence="1" type="ORF">K1I37_14330</name>
</gene>
<dbReference type="AlphaFoldDB" id="T0BNX9"/>
<evidence type="ECO:0000313" key="1">
    <source>
        <dbReference type="EMBL" id="UNO47855.1"/>
    </source>
</evidence>
<name>T0BNX9_ALIAG</name>
<dbReference type="Gene3D" id="3.40.190.10">
    <property type="entry name" value="Periplasmic binding protein-like II"/>
    <property type="match status" value="1"/>
</dbReference>
<dbReference type="Pfam" id="PF00496">
    <property type="entry name" value="SBP_bac_5"/>
    <property type="match status" value="1"/>
</dbReference>
<dbReference type="InterPro" id="IPR030678">
    <property type="entry name" value="Peptide/Ni-bd"/>
</dbReference>
<dbReference type="EMBL" id="CP080467">
    <property type="protein sequence ID" value="UNO47855.1"/>
    <property type="molecule type" value="Genomic_DNA"/>
</dbReference>
<accession>A0A9E6ZP59</accession>
<dbReference type="STRING" id="1356854.N007_15590"/>
<dbReference type="OrthoDB" id="48318at2"/>
<dbReference type="Proteomes" id="UP000829401">
    <property type="component" value="Chromosome"/>
</dbReference>
<dbReference type="PROSITE" id="PS51257">
    <property type="entry name" value="PROKAR_LIPOPROTEIN"/>
    <property type="match status" value="1"/>
</dbReference>